<evidence type="ECO:0000256" key="1">
    <source>
        <dbReference type="ARBA" id="ARBA00006594"/>
    </source>
</evidence>
<dbReference type="EC" id="2.1.1.72" evidence="2"/>
<evidence type="ECO:0000256" key="4">
    <source>
        <dbReference type="ARBA" id="ARBA00022679"/>
    </source>
</evidence>
<dbReference type="SUPFAM" id="SSF53335">
    <property type="entry name" value="S-adenosyl-L-methionine-dependent methyltransferases"/>
    <property type="match status" value="1"/>
</dbReference>
<evidence type="ECO:0000256" key="3">
    <source>
        <dbReference type="ARBA" id="ARBA00022603"/>
    </source>
</evidence>
<evidence type="ECO:0000313" key="7">
    <source>
        <dbReference type="EMBL" id="MCQ8128477.1"/>
    </source>
</evidence>
<protein>
    <recommendedName>
        <fullName evidence="2">site-specific DNA-methyltransferase (adenine-specific)</fullName>
        <ecNumber evidence="2">2.1.1.72</ecNumber>
    </recommendedName>
</protein>
<dbReference type="PANTHER" id="PTHR30481">
    <property type="entry name" value="DNA ADENINE METHYLASE"/>
    <property type="match status" value="1"/>
</dbReference>
<dbReference type="InterPro" id="IPR029063">
    <property type="entry name" value="SAM-dependent_MTases_sf"/>
</dbReference>
<dbReference type="InterPro" id="IPR023095">
    <property type="entry name" value="Ade_MeTrfase_dom_2"/>
</dbReference>
<dbReference type="Gene3D" id="3.40.50.150">
    <property type="entry name" value="Vaccinia Virus protein VP39"/>
    <property type="match status" value="1"/>
</dbReference>
<dbReference type="GO" id="GO:0008168">
    <property type="term" value="F:methyltransferase activity"/>
    <property type="evidence" value="ECO:0007669"/>
    <property type="project" value="UniProtKB-KW"/>
</dbReference>
<dbReference type="InterPro" id="IPR012327">
    <property type="entry name" value="MeTrfase_D12"/>
</dbReference>
<evidence type="ECO:0000256" key="2">
    <source>
        <dbReference type="ARBA" id="ARBA00011900"/>
    </source>
</evidence>
<dbReference type="RefSeq" id="WP_256614865.1">
    <property type="nucleotide sequence ID" value="NZ_JANIBK010000032.1"/>
</dbReference>
<dbReference type="Gene3D" id="1.10.1020.10">
    <property type="entry name" value="Adenine-specific Methyltransferase, Domain 2"/>
    <property type="match status" value="1"/>
</dbReference>
<comment type="catalytic activity">
    <reaction evidence="6">
        <text>a 2'-deoxyadenosine in DNA + S-adenosyl-L-methionine = an N(6)-methyl-2'-deoxyadenosine in DNA + S-adenosyl-L-homocysteine + H(+)</text>
        <dbReference type="Rhea" id="RHEA:15197"/>
        <dbReference type="Rhea" id="RHEA-COMP:12418"/>
        <dbReference type="Rhea" id="RHEA-COMP:12419"/>
        <dbReference type="ChEBI" id="CHEBI:15378"/>
        <dbReference type="ChEBI" id="CHEBI:57856"/>
        <dbReference type="ChEBI" id="CHEBI:59789"/>
        <dbReference type="ChEBI" id="CHEBI:90615"/>
        <dbReference type="ChEBI" id="CHEBI:90616"/>
        <dbReference type="EC" id="2.1.1.72"/>
    </reaction>
</comment>
<dbReference type="InterPro" id="IPR012263">
    <property type="entry name" value="M_m6A_EcoRV"/>
</dbReference>
<reference evidence="7 8" key="1">
    <citation type="submission" date="2022-07" db="EMBL/GenBank/DDBJ databases">
        <title>Methylomonas rivi sp. nov., Methylomonas rosea sp. nov., Methylomonas aureus sp. nov. and Methylomonas subterranea sp. nov., four novel methanotrophs isolated from a freshwater creek and the deep terrestrial subsurface.</title>
        <authorList>
            <person name="Abin C."/>
            <person name="Sankaranarayanan K."/>
            <person name="Garner C."/>
            <person name="Sindelar R."/>
            <person name="Kotary K."/>
            <person name="Garner R."/>
            <person name="Barclay S."/>
            <person name="Lawson P."/>
            <person name="Krumholz L."/>
        </authorList>
    </citation>
    <scope>NUCLEOTIDE SEQUENCE [LARGE SCALE GENOMIC DNA]</scope>
    <source>
        <strain evidence="7 8">WSC-6</strain>
    </source>
</reference>
<dbReference type="Proteomes" id="UP001524586">
    <property type="component" value="Unassembled WGS sequence"/>
</dbReference>
<dbReference type="PANTHER" id="PTHR30481:SF2">
    <property type="entry name" value="SITE-SPECIFIC DNA-METHYLTRANSFERASE (ADENINE-SPECIFIC)"/>
    <property type="match status" value="1"/>
</dbReference>
<keyword evidence="4" id="KW-0808">Transferase</keyword>
<dbReference type="PRINTS" id="PR00505">
    <property type="entry name" value="D12N6MTFRASE"/>
</dbReference>
<gene>
    <name evidence="7" type="ORF">NP596_08395</name>
</gene>
<comment type="caution">
    <text evidence="7">The sequence shown here is derived from an EMBL/GenBank/DDBJ whole genome shotgun (WGS) entry which is preliminary data.</text>
</comment>
<evidence type="ECO:0000313" key="8">
    <source>
        <dbReference type="Proteomes" id="UP001524586"/>
    </source>
</evidence>
<evidence type="ECO:0000256" key="5">
    <source>
        <dbReference type="ARBA" id="ARBA00022691"/>
    </source>
</evidence>
<evidence type="ECO:0000256" key="6">
    <source>
        <dbReference type="ARBA" id="ARBA00047942"/>
    </source>
</evidence>
<organism evidence="7 8">
    <name type="scientific">Methylomonas rivi</name>
    <dbReference type="NCBI Taxonomy" id="2952226"/>
    <lineage>
        <taxon>Bacteria</taxon>
        <taxon>Pseudomonadati</taxon>
        <taxon>Pseudomonadota</taxon>
        <taxon>Gammaproteobacteria</taxon>
        <taxon>Methylococcales</taxon>
        <taxon>Methylococcaceae</taxon>
        <taxon>Methylomonas</taxon>
    </lineage>
</organism>
<dbReference type="PIRSF" id="PIRSF000398">
    <property type="entry name" value="M_m6A_EcoRV"/>
    <property type="match status" value="1"/>
</dbReference>
<keyword evidence="8" id="KW-1185">Reference proteome</keyword>
<keyword evidence="3 7" id="KW-0489">Methyltransferase</keyword>
<dbReference type="Pfam" id="PF02086">
    <property type="entry name" value="MethyltransfD12"/>
    <property type="match status" value="1"/>
</dbReference>
<accession>A0ABT1U3Q5</accession>
<name>A0ABT1U3Q5_9GAMM</name>
<dbReference type="GO" id="GO:0032259">
    <property type="term" value="P:methylation"/>
    <property type="evidence" value="ECO:0007669"/>
    <property type="project" value="UniProtKB-KW"/>
</dbReference>
<proteinExistence type="inferred from homology"/>
<dbReference type="EMBL" id="JANIBK010000032">
    <property type="protein sequence ID" value="MCQ8128477.1"/>
    <property type="molecule type" value="Genomic_DNA"/>
</dbReference>
<sequence>MAQNRTPLRYPGGKQKLTPFILEIILANGLEGGHYVEPYAGGAGVAMELLVDGYVDHVHLNDSSYHIYSFWQSVLTQTEAFCSKISRSLVNVEEWLGHREILRHPDEHSLLEVGFATFYLNRTNRSGILNAGVIGGFNQNGKWKIDARFPMNDLIRRVELIGSLRDRITLCNLDAEQFFLTHFPTLPNNSLVYCDPPYFEKGSRLYLNHYKQDDHERISELIQGLDNIKWIVSYDGAEEILAYYADRRKFLYDLQYNASKVYKGSEVFIFSDELVIPRISSVPYISNALKLNSNILHSGLPR</sequence>
<keyword evidence="5" id="KW-0949">S-adenosyl-L-methionine</keyword>
<comment type="similarity">
    <text evidence="1">Belongs to the N(4)/N(6)-methyltransferase family.</text>
</comment>